<dbReference type="PANTHER" id="PTHR10395">
    <property type="entry name" value="URICASE AND TRANSTHYRETIN-RELATED"/>
    <property type="match status" value="1"/>
</dbReference>
<dbReference type="NCBIfam" id="TIGR02962">
    <property type="entry name" value="hdxy_isourate"/>
    <property type="match status" value="1"/>
</dbReference>
<keyword evidence="9 13" id="KW-0378">Hydrolase</keyword>
<proteinExistence type="inferred from homology"/>
<feature type="binding site" evidence="12">
    <location>
        <position position="114"/>
    </location>
    <ligand>
        <name>substrate</name>
    </ligand>
</feature>
<gene>
    <name evidence="15" type="ORF">GHT06_001566</name>
    <name evidence="16" type="ORF">GHT06_001694</name>
</gene>
<dbReference type="AlphaFoldDB" id="A0AAD5KVL7"/>
<evidence type="ECO:0000256" key="13">
    <source>
        <dbReference type="RuleBase" id="RU361270"/>
    </source>
</evidence>
<dbReference type="GO" id="GO:0005777">
    <property type="term" value="C:peroxisome"/>
    <property type="evidence" value="ECO:0007669"/>
    <property type="project" value="UniProtKB-SubCell"/>
</dbReference>
<keyword evidence="8 13" id="KW-0659">Purine metabolism</keyword>
<reference evidence="16" key="1">
    <citation type="submission" date="2022-05" db="EMBL/GenBank/DDBJ databases">
        <title>A multi-omics perspective on studying reproductive biology in Daphnia sinensis.</title>
        <authorList>
            <person name="Jia J."/>
        </authorList>
    </citation>
    <scope>NUCLEOTIDE SEQUENCE</scope>
    <source>
        <strain evidence="16">WSL</strain>
    </source>
</reference>
<comment type="subunit">
    <text evidence="5 13">Homotetramer.</text>
</comment>
<keyword evidence="17" id="KW-1185">Reference proteome</keyword>
<evidence type="ECO:0000256" key="1">
    <source>
        <dbReference type="ARBA" id="ARBA00001043"/>
    </source>
</evidence>
<feature type="binding site" evidence="12">
    <location>
        <position position="11"/>
    </location>
    <ligand>
        <name>substrate</name>
    </ligand>
</feature>
<dbReference type="SMART" id="SM00095">
    <property type="entry name" value="TR_THY"/>
    <property type="match status" value="1"/>
</dbReference>
<dbReference type="Proteomes" id="UP000820818">
    <property type="component" value="Unassembled WGS sequence"/>
</dbReference>
<accession>A0AAD5KVL7</accession>
<dbReference type="GO" id="GO:0033971">
    <property type="term" value="F:hydroxyisourate hydrolase activity"/>
    <property type="evidence" value="ECO:0007669"/>
    <property type="project" value="UniProtKB-EC"/>
</dbReference>
<dbReference type="Pfam" id="PF00576">
    <property type="entry name" value="Transthyretin"/>
    <property type="match status" value="1"/>
</dbReference>
<dbReference type="Gene3D" id="2.60.40.180">
    <property type="entry name" value="Transthyretin/hydroxyisourate hydrolase domain"/>
    <property type="match status" value="1"/>
</dbReference>
<evidence type="ECO:0000256" key="5">
    <source>
        <dbReference type="ARBA" id="ARBA00011881"/>
    </source>
</evidence>
<keyword evidence="10" id="KW-0576">Peroxisome</keyword>
<sequence>MASSYSPLTTHVLNTATGKPANGMQIMLHRMKPDSSWEILRQGKTNEDGRLPGLLAKEEFSAGMYKMFFDTSSYFKEMNINTFYPYVEVIFNIVNTSEHYHVPLLVSPFGYSTYRGS</sequence>
<evidence type="ECO:0000313" key="15">
    <source>
        <dbReference type="EMBL" id="KAI9550339.1"/>
    </source>
</evidence>
<dbReference type="SUPFAM" id="SSF49472">
    <property type="entry name" value="Transthyretin (synonym: prealbumin)"/>
    <property type="match status" value="1"/>
</dbReference>
<feature type="binding site" evidence="12">
    <location>
        <position position="50"/>
    </location>
    <ligand>
        <name>substrate</name>
    </ligand>
</feature>
<protein>
    <recommendedName>
        <fullName evidence="7 13">5-hydroxyisourate hydrolase</fullName>
        <shortName evidence="13">HIU hydrolase</shortName>
        <shortName evidence="13">HIUHase</shortName>
        <ecNumber evidence="6 13">3.5.2.17</ecNumber>
    </recommendedName>
</protein>
<comment type="pathway">
    <text evidence="11">Purine metabolism; urate degradation; (S)-allantoin from urate: step 2/3.</text>
</comment>
<dbReference type="InterPro" id="IPR023418">
    <property type="entry name" value="Thyroxine_BS"/>
</dbReference>
<dbReference type="GO" id="GO:0006144">
    <property type="term" value="P:purine nucleobase metabolic process"/>
    <property type="evidence" value="ECO:0007669"/>
    <property type="project" value="UniProtKB-KW"/>
</dbReference>
<evidence type="ECO:0000259" key="14">
    <source>
        <dbReference type="SMART" id="SM00095"/>
    </source>
</evidence>
<evidence type="ECO:0000256" key="11">
    <source>
        <dbReference type="ARBA" id="ARBA00060539"/>
    </source>
</evidence>
<dbReference type="PROSITE" id="PS00769">
    <property type="entry name" value="TRANSTHYRETIN_2"/>
    <property type="match status" value="1"/>
</dbReference>
<evidence type="ECO:0000313" key="16">
    <source>
        <dbReference type="EMBL" id="KAI9550415.1"/>
    </source>
</evidence>
<dbReference type="PROSITE" id="PS00768">
    <property type="entry name" value="TRANSTHYRETIN_1"/>
    <property type="match status" value="1"/>
</dbReference>
<evidence type="ECO:0000256" key="8">
    <source>
        <dbReference type="ARBA" id="ARBA00022631"/>
    </source>
</evidence>
<dbReference type="PRINTS" id="PR00189">
    <property type="entry name" value="TRNSTHYRETIN"/>
</dbReference>
<dbReference type="EMBL" id="WJBH02000157">
    <property type="protein sequence ID" value="KAI9550339.1"/>
    <property type="molecule type" value="Genomic_DNA"/>
</dbReference>
<comment type="catalytic activity">
    <reaction evidence="1 13">
        <text>5-hydroxyisourate + H2O = 5-hydroxy-2-oxo-4-ureido-2,5-dihydro-1H-imidazole-5-carboxylate + H(+)</text>
        <dbReference type="Rhea" id="RHEA:23736"/>
        <dbReference type="ChEBI" id="CHEBI:15377"/>
        <dbReference type="ChEBI" id="CHEBI:15378"/>
        <dbReference type="ChEBI" id="CHEBI:18072"/>
        <dbReference type="ChEBI" id="CHEBI:58639"/>
        <dbReference type="EC" id="3.5.2.17"/>
    </reaction>
</comment>
<comment type="similarity">
    <text evidence="4 13">Belongs to the transthyretin family. 5-hydroxyisourate hydrolase subfamily.</text>
</comment>
<comment type="subcellular location">
    <subcellularLocation>
        <location evidence="3">Peroxisome</location>
    </subcellularLocation>
</comment>
<evidence type="ECO:0000256" key="4">
    <source>
        <dbReference type="ARBA" id="ARBA00009850"/>
    </source>
</evidence>
<evidence type="ECO:0000256" key="7">
    <source>
        <dbReference type="ARBA" id="ARBA00017539"/>
    </source>
</evidence>
<name>A0AAD5KVL7_9CRUS</name>
<evidence type="ECO:0000256" key="3">
    <source>
        <dbReference type="ARBA" id="ARBA00004275"/>
    </source>
</evidence>
<comment type="function">
    <text evidence="2">Catalyzes the hydrolysis of 5-hydroxyisourate (HIU) to 2-oxo-4-hydroxy-4-carboxy-5-ureidoimidazoline (OHCU).</text>
</comment>
<evidence type="ECO:0000256" key="12">
    <source>
        <dbReference type="PIRSR" id="PIRSR600895-51"/>
    </source>
</evidence>
<dbReference type="InterPro" id="IPR036817">
    <property type="entry name" value="Transthyretin/HIU_hydrolase_sf"/>
</dbReference>
<dbReference type="EMBL" id="WJBH02000150">
    <property type="protein sequence ID" value="KAI9550415.1"/>
    <property type="molecule type" value="Genomic_DNA"/>
</dbReference>
<evidence type="ECO:0000313" key="17">
    <source>
        <dbReference type="Proteomes" id="UP000820818"/>
    </source>
</evidence>
<dbReference type="CDD" id="cd05822">
    <property type="entry name" value="TLP_HIUase"/>
    <property type="match status" value="1"/>
</dbReference>
<dbReference type="InterPro" id="IPR014306">
    <property type="entry name" value="Hydroxyisourate_hydrolase"/>
</dbReference>
<dbReference type="InterPro" id="IPR000895">
    <property type="entry name" value="Transthyretin/HIU_hydrolase"/>
</dbReference>
<evidence type="ECO:0000256" key="2">
    <source>
        <dbReference type="ARBA" id="ARBA00002704"/>
    </source>
</evidence>
<dbReference type="PANTHER" id="PTHR10395:SF7">
    <property type="entry name" value="5-HYDROXYISOURATE HYDROLASE"/>
    <property type="match status" value="1"/>
</dbReference>
<comment type="caution">
    <text evidence="16">The sequence shown here is derived from an EMBL/GenBank/DDBJ whole genome shotgun (WGS) entry which is preliminary data.</text>
</comment>
<organism evidence="16 17">
    <name type="scientific">Daphnia sinensis</name>
    <dbReference type="NCBI Taxonomy" id="1820382"/>
    <lineage>
        <taxon>Eukaryota</taxon>
        <taxon>Metazoa</taxon>
        <taxon>Ecdysozoa</taxon>
        <taxon>Arthropoda</taxon>
        <taxon>Crustacea</taxon>
        <taxon>Branchiopoda</taxon>
        <taxon>Diplostraca</taxon>
        <taxon>Cladocera</taxon>
        <taxon>Anomopoda</taxon>
        <taxon>Daphniidae</taxon>
        <taxon>Daphnia</taxon>
        <taxon>Daphnia similis group</taxon>
    </lineage>
</organism>
<dbReference type="FunFam" id="2.60.40.180:FF:000004">
    <property type="entry name" value="5-hydroxyisourate hydrolase"/>
    <property type="match status" value="1"/>
</dbReference>
<dbReference type="EC" id="3.5.2.17" evidence="6 13"/>
<evidence type="ECO:0000256" key="9">
    <source>
        <dbReference type="ARBA" id="ARBA00022801"/>
    </source>
</evidence>
<dbReference type="InterPro" id="IPR023416">
    <property type="entry name" value="Transthyretin/HIU_hydrolase_d"/>
</dbReference>
<dbReference type="InterPro" id="IPR023419">
    <property type="entry name" value="Transthyretin_CS"/>
</dbReference>
<evidence type="ECO:0000256" key="10">
    <source>
        <dbReference type="ARBA" id="ARBA00023140"/>
    </source>
</evidence>
<feature type="domain" description="Transthyretin/hydroxyisourate hydrolase" evidence="14">
    <location>
        <begin position="3"/>
        <end position="116"/>
    </location>
</feature>
<evidence type="ECO:0000256" key="6">
    <source>
        <dbReference type="ARBA" id="ARBA00012609"/>
    </source>
</evidence>